<dbReference type="AlphaFoldDB" id="A0A6A4T0H9"/>
<dbReference type="GO" id="GO:0030425">
    <property type="term" value="C:dendrite"/>
    <property type="evidence" value="ECO:0007669"/>
    <property type="project" value="UniProtKB-SubCell"/>
</dbReference>
<evidence type="ECO:0000256" key="7">
    <source>
        <dbReference type="ARBA" id="ARBA00023054"/>
    </source>
</evidence>
<sequence length="620" mass="68495">MGSVGSLVERPDVSPTKGSRAVPQVRPKQTNGLLKKGFTQRELLNYLNISRKEPKANPGSDGKKDIISGLSGREEDSIHAKVYHKDGTEVDLTKNSLPSGGKYEKARFRSSAFKPVTPKNFSSMQNLYPSSKSEDVEYGLSNGLHRAYAHVPKAVSTSSSSSSPSRPGPTSSGNKAVSCVRGTSHEDDNLSDSGHNSMSSLPPYRPPFRPHLAHISASMGHINTIGSLDRTSLGPKAIGCEGVAIGEVACRSMATLSRLATYGGEAPPPYEWTLSLSVEEVVRDLEERLVEKEHELKQMKRNLDESEGAIAQVFEGKQRLWEKEVEELKHLYAAKLRQVSQHAQRSQRSLQLQLFKAQQEKNRLQEELDGLKTERSQDAGAVANRTSPTLEETQWEVCQKSGEISLLKQQLRDSQAEVTQKLSELFQLKTQLRESRMELRSREGQIDALKLVLQGTQRRRCSSQNAREDGKEADETTSGSFMRGCGGPTEERLRAELLLERRQSEAQAMAFEDERHTWQTEKEKVIRYQKELQASYLEMYHRNEALERELHQLRAGREQGAGGGGGGGGGGGAGAGGGGSRSGTLEREVPELRGERIGENPEDRPSSGLPWIERIESSEI</sequence>
<evidence type="ECO:0000256" key="11">
    <source>
        <dbReference type="SAM" id="MobiDB-lite"/>
    </source>
</evidence>
<dbReference type="InterPro" id="IPR033571">
    <property type="entry name" value="N4BP3"/>
</dbReference>
<evidence type="ECO:0000256" key="9">
    <source>
        <dbReference type="ARBA" id="ARBA00023329"/>
    </source>
</evidence>
<dbReference type="Pfam" id="PF06818">
    <property type="entry name" value="Fez1"/>
    <property type="match status" value="2"/>
</dbReference>
<feature type="coiled-coil region" evidence="10">
    <location>
        <begin position="347"/>
        <end position="374"/>
    </location>
</feature>
<dbReference type="GO" id="GO:0031410">
    <property type="term" value="C:cytoplasmic vesicle"/>
    <property type="evidence" value="ECO:0007669"/>
    <property type="project" value="UniProtKB-SubCell"/>
</dbReference>
<evidence type="ECO:0000256" key="4">
    <source>
        <dbReference type="ARBA" id="ARBA00010640"/>
    </source>
</evidence>
<keyword evidence="8" id="KW-0966">Cell projection</keyword>
<keyword evidence="9" id="KW-0968">Cytoplasmic vesicle</keyword>
<protein>
    <recommendedName>
        <fullName evidence="14">NEDD4-binding protein 3</fullName>
    </recommendedName>
</protein>
<feature type="compositionally biased region" description="Low complexity" evidence="11">
    <location>
        <begin position="156"/>
        <end position="173"/>
    </location>
</feature>
<evidence type="ECO:0000256" key="3">
    <source>
        <dbReference type="ARBA" id="ARBA00004541"/>
    </source>
</evidence>
<dbReference type="PANTHER" id="PTHR32274:SF1">
    <property type="entry name" value="NEDD4-BINDING PROTEIN 3"/>
    <property type="match status" value="1"/>
</dbReference>
<dbReference type="PANTHER" id="PTHR32274">
    <property type="entry name" value="NEDD4-BINDING PROTEIN 3"/>
    <property type="match status" value="1"/>
</dbReference>
<feature type="compositionally biased region" description="Polar residues" evidence="11">
    <location>
        <begin position="191"/>
        <end position="200"/>
    </location>
</feature>
<keyword evidence="5" id="KW-0217">Developmental protein</keyword>
<feature type="region of interest" description="Disordered" evidence="11">
    <location>
        <begin position="49"/>
        <end position="82"/>
    </location>
</feature>
<evidence type="ECO:0000256" key="2">
    <source>
        <dbReference type="ARBA" id="ARBA00004489"/>
    </source>
</evidence>
<evidence type="ECO:0000256" key="6">
    <source>
        <dbReference type="ARBA" id="ARBA00022902"/>
    </source>
</evidence>
<accession>A0A6A4T0H9</accession>
<comment type="caution">
    <text evidence="12">The sequence shown here is derived from an EMBL/GenBank/DDBJ whole genome shotgun (WGS) entry which is preliminary data.</text>
</comment>
<organism evidence="12 13">
    <name type="scientific">Scophthalmus maximus</name>
    <name type="common">Turbot</name>
    <name type="synonym">Psetta maxima</name>
    <dbReference type="NCBI Taxonomy" id="52904"/>
    <lineage>
        <taxon>Eukaryota</taxon>
        <taxon>Metazoa</taxon>
        <taxon>Chordata</taxon>
        <taxon>Craniata</taxon>
        <taxon>Vertebrata</taxon>
        <taxon>Euteleostomi</taxon>
        <taxon>Actinopterygii</taxon>
        <taxon>Neopterygii</taxon>
        <taxon>Teleostei</taxon>
        <taxon>Neoteleostei</taxon>
        <taxon>Acanthomorphata</taxon>
        <taxon>Carangaria</taxon>
        <taxon>Pleuronectiformes</taxon>
        <taxon>Pleuronectoidei</taxon>
        <taxon>Scophthalmidae</taxon>
        <taxon>Scophthalmus</taxon>
    </lineage>
</organism>
<dbReference type="Proteomes" id="UP000438429">
    <property type="component" value="Unassembled WGS sequence"/>
</dbReference>
<dbReference type="EMBL" id="VEVO01000007">
    <property type="protein sequence ID" value="KAF0039517.1"/>
    <property type="molecule type" value="Genomic_DNA"/>
</dbReference>
<feature type="compositionally biased region" description="Gly residues" evidence="11">
    <location>
        <begin position="559"/>
        <end position="581"/>
    </location>
</feature>
<feature type="region of interest" description="Disordered" evidence="11">
    <location>
        <begin position="460"/>
        <end position="487"/>
    </location>
</feature>
<evidence type="ECO:0008006" key="14">
    <source>
        <dbReference type="Google" id="ProtNLM"/>
    </source>
</evidence>
<evidence type="ECO:0000313" key="13">
    <source>
        <dbReference type="Proteomes" id="UP000438429"/>
    </source>
</evidence>
<feature type="region of interest" description="Disordered" evidence="11">
    <location>
        <begin position="153"/>
        <end position="205"/>
    </location>
</feature>
<evidence type="ECO:0000313" key="12">
    <source>
        <dbReference type="EMBL" id="KAF0039517.1"/>
    </source>
</evidence>
<keyword evidence="7 10" id="KW-0175">Coiled coil</keyword>
<evidence type="ECO:0000256" key="5">
    <source>
        <dbReference type="ARBA" id="ARBA00022473"/>
    </source>
</evidence>
<feature type="coiled-coil region" evidence="10">
    <location>
        <begin position="275"/>
        <end position="309"/>
    </location>
</feature>
<reference evidence="12 13" key="1">
    <citation type="submission" date="2019-06" db="EMBL/GenBank/DDBJ databases">
        <title>Draft genomes of female and male turbot (Scophthalmus maximus).</title>
        <authorList>
            <person name="Xu H."/>
            <person name="Xu X.-W."/>
            <person name="Shao C."/>
            <person name="Chen S."/>
        </authorList>
    </citation>
    <scope>NUCLEOTIDE SEQUENCE [LARGE SCALE GENOMIC DNA]</scope>
    <source>
        <strain evidence="12">Ysfricsl-2016a</strain>
        <tissue evidence="12">Blood</tissue>
    </source>
</reference>
<dbReference type="GO" id="GO:0007399">
    <property type="term" value="P:nervous system development"/>
    <property type="evidence" value="ECO:0007669"/>
    <property type="project" value="UniProtKB-KW"/>
</dbReference>
<evidence type="ECO:0000256" key="1">
    <source>
        <dbReference type="ARBA" id="ARBA00004279"/>
    </source>
</evidence>
<feature type="compositionally biased region" description="Basic and acidic residues" evidence="11">
    <location>
        <begin position="50"/>
        <end position="82"/>
    </location>
</feature>
<comment type="subcellular location">
    <subcellularLocation>
        <location evidence="2">Cell projection</location>
        <location evidence="2">Axon</location>
    </subcellularLocation>
    <subcellularLocation>
        <location evidence="1">Cell projection</location>
        <location evidence="1">Dendrite</location>
    </subcellularLocation>
    <subcellularLocation>
        <location evidence="3">Cytoplasmic vesicle</location>
    </subcellularLocation>
</comment>
<feature type="region of interest" description="Disordered" evidence="11">
    <location>
        <begin position="1"/>
        <end position="37"/>
    </location>
</feature>
<feature type="compositionally biased region" description="Basic and acidic residues" evidence="11">
    <location>
        <begin position="584"/>
        <end position="605"/>
    </location>
</feature>
<evidence type="ECO:0000256" key="10">
    <source>
        <dbReference type="SAM" id="Coils"/>
    </source>
</evidence>
<proteinExistence type="inferred from homology"/>
<evidence type="ECO:0000256" key="8">
    <source>
        <dbReference type="ARBA" id="ARBA00023273"/>
    </source>
</evidence>
<gene>
    <name evidence="12" type="ORF">F2P81_007752</name>
</gene>
<feature type="coiled-coil region" evidence="10">
    <location>
        <begin position="494"/>
        <end position="549"/>
    </location>
</feature>
<name>A0A6A4T0H9_SCOMX</name>
<comment type="similarity">
    <text evidence="4">Belongs to the N4BP3 family.</text>
</comment>
<feature type="region of interest" description="Disordered" evidence="11">
    <location>
        <begin position="557"/>
        <end position="620"/>
    </location>
</feature>
<dbReference type="GO" id="GO:0030424">
    <property type="term" value="C:axon"/>
    <property type="evidence" value="ECO:0007669"/>
    <property type="project" value="UniProtKB-SubCell"/>
</dbReference>
<keyword evidence="6" id="KW-0524">Neurogenesis</keyword>